<sequence length="169" mass="18525">MTQPAAKTGDTFFEYLVDENGSPDMNVLGTAAAPIEFKFVTPRAVLVHRMNFTVSGTGKEIQNGFFMLDELPNGITIIHRKSAPQGGGTIHNFGTGLVPIRRHADFGAIAGVDVDSDGAANLSRFSIRWTLERAGIPHRMQQFEEFVVNVRDDLLTGNIETMRAMVQGF</sequence>
<dbReference type="AlphaFoldDB" id="A0A0F8ZIT3"/>
<accession>A0A0F8ZIT3</accession>
<comment type="caution">
    <text evidence="1">The sequence shown here is derived from an EMBL/GenBank/DDBJ whole genome shotgun (WGS) entry which is preliminary data.</text>
</comment>
<organism evidence="1">
    <name type="scientific">marine sediment metagenome</name>
    <dbReference type="NCBI Taxonomy" id="412755"/>
    <lineage>
        <taxon>unclassified sequences</taxon>
        <taxon>metagenomes</taxon>
        <taxon>ecological metagenomes</taxon>
    </lineage>
</organism>
<gene>
    <name evidence="1" type="ORF">LCGC14_2690080</name>
</gene>
<evidence type="ECO:0000313" key="1">
    <source>
        <dbReference type="EMBL" id="KKK93718.1"/>
    </source>
</evidence>
<protein>
    <submittedName>
        <fullName evidence="1">Uncharacterized protein</fullName>
    </submittedName>
</protein>
<reference evidence="1" key="1">
    <citation type="journal article" date="2015" name="Nature">
        <title>Complex archaea that bridge the gap between prokaryotes and eukaryotes.</title>
        <authorList>
            <person name="Spang A."/>
            <person name="Saw J.H."/>
            <person name="Jorgensen S.L."/>
            <person name="Zaremba-Niedzwiedzka K."/>
            <person name="Martijn J."/>
            <person name="Lind A.E."/>
            <person name="van Eijk R."/>
            <person name="Schleper C."/>
            <person name="Guy L."/>
            <person name="Ettema T.J."/>
        </authorList>
    </citation>
    <scope>NUCLEOTIDE SEQUENCE</scope>
</reference>
<dbReference type="EMBL" id="LAZR01047656">
    <property type="protein sequence ID" value="KKK93718.1"/>
    <property type="molecule type" value="Genomic_DNA"/>
</dbReference>
<proteinExistence type="predicted"/>
<name>A0A0F8ZIT3_9ZZZZ</name>